<reference evidence="3 4" key="2">
    <citation type="journal article" date="2020" name="Microbiol. Resour. Announc.">
        <title>Antarctic desert soil bacteria exhibit high novel natural product potential, evaluated through long-read genome sequencing and comparative genomics.</title>
        <authorList>
            <person name="Benaud N."/>
            <person name="Edwards R.J."/>
            <person name="Amos T.G."/>
            <person name="D'Agostino P.M."/>
            <person name="Gutierrez-Chavez C."/>
            <person name="Montgomery K."/>
            <person name="Nicetic I."/>
            <person name="Ferrari B.C."/>
        </authorList>
    </citation>
    <scope>NUCLEOTIDE SEQUENCE [LARGE SCALE GENOMIC DNA]</scope>
    <source>
        <strain evidence="3 4">SPB151</strain>
    </source>
</reference>
<dbReference type="InterPro" id="IPR032466">
    <property type="entry name" value="Metal_Hydrolase"/>
</dbReference>
<dbReference type="EC" id="3.5.3.13" evidence="3"/>
<dbReference type="PANTHER" id="PTHR43794">
    <property type="entry name" value="AMINOHYDROLASE SSNA-RELATED"/>
    <property type="match status" value="1"/>
</dbReference>
<keyword evidence="4" id="KW-1185">Reference proteome</keyword>
<evidence type="ECO:0000259" key="2">
    <source>
        <dbReference type="Pfam" id="PF01979"/>
    </source>
</evidence>
<dbReference type="SUPFAM" id="SSF51338">
    <property type="entry name" value="Composite domain of metallo-dependent hydrolases"/>
    <property type="match status" value="1"/>
</dbReference>
<dbReference type="InterPro" id="IPR010252">
    <property type="entry name" value="HutF"/>
</dbReference>
<dbReference type="SUPFAM" id="SSF51556">
    <property type="entry name" value="Metallo-dependent hydrolases"/>
    <property type="match status" value="1"/>
</dbReference>
<evidence type="ECO:0000256" key="1">
    <source>
        <dbReference type="ARBA" id="ARBA00022801"/>
    </source>
</evidence>
<dbReference type="Pfam" id="PF01979">
    <property type="entry name" value="Amidohydro_1"/>
    <property type="match status" value="1"/>
</dbReference>
<sequence length="437" mass="45551">MTSFWCEQALLPTGLASGVLVTVVDGRFASVEADASPGDAVRLSGIVLPGLANCHSHAFHRALRGRTQTERGTFWTWREQMYAVASVLTPDSYYQLARAVYGEMVLSGITAVGEFHYLHHAPGGKRYDDPNAMGQALIAAARDAGLRIALLDTCYVAGGIDQPLNEVQQRFSDGDASGWASRVLSLTDSSDDVVIGAAAHSVRGVPVDQLGAVASVLPNAPLHIHMSEQVAENVACLAAYGRTPAQVLDETGFLDARTSAVHATHLTPVDVGLLGSSATYSCFCPTTERDLADGIGPSVALRDAGSRLTLGSDSHAVIDLFEEMRAVELDERLASQERGHWSAAELVAAATVDGHRSLGFEDAGVIESGARADLVAVRAASVRTAGTGASLETLVFAASAPDVTDVVVSGRQVVADGNHVKLDVAADLAASIGAVTG</sequence>
<organism evidence="3 4">
    <name type="scientific">Kribbella qitaiheensis</name>
    <dbReference type="NCBI Taxonomy" id="1544730"/>
    <lineage>
        <taxon>Bacteria</taxon>
        <taxon>Bacillati</taxon>
        <taxon>Actinomycetota</taxon>
        <taxon>Actinomycetes</taxon>
        <taxon>Propionibacteriales</taxon>
        <taxon>Kribbellaceae</taxon>
        <taxon>Kribbella</taxon>
    </lineage>
</organism>
<dbReference type="KEGG" id="kqi:F1D05_18685"/>
<dbReference type="Proteomes" id="UP000515563">
    <property type="component" value="Chromosome"/>
</dbReference>
<accession>A0A7G6X009</accession>
<dbReference type="AlphaFoldDB" id="A0A7G6X009"/>
<dbReference type="InterPro" id="IPR050287">
    <property type="entry name" value="MTA/SAH_deaminase"/>
</dbReference>
<name>A0A7G6X009_9ACTN</name>
<dbReference type="Gene3D" id="3.20.20.140">
    <property type="entry name" value="Metal-dependent hydrolases"/>
    <property type="match status" value="1"/>
</dbReference>
<dbReference type="RefSeq" id="WP_185448853.1">
    <property type="nucleotide sequence ID" value="NZ_CP043661.1"/>
</dbReference>
<dbReference type="NCBIfam" id="NF006681">
    <property type="entry name" value="PRK09229.1-2"/>
    <property type="match status" value="1"/>
</dbReference>
<gene>
    <name evidence="3" type="ORF">F1D05_18685</name>
</gene>
<dbReference type="PANTHER" id="PTHR43794:SF11">
    <property type="entry name" value="AMIDOHYDROLASE-RELATED DOMAIN-CONTAINING PROTEIN"/>
    <property type="match status" value="1"/>
</dbReference>
<dbReference type="InterPro" id="IPR006680">
    <property type="entry name" value="Amidohydro-rel"/>
</dbReference>
<evidence type="ECO:0000313" key="3">
    <source>
        <dbReference type="EMBL" id="QNE19574.1"/>
    </source>
</evidence>
<feature type="domain" description="Amidohydrolase-related" evidence="2">
    <location>
        <begin position="46"/>
        <end position="413"/>
    </location>
</feature>
<proteinExistence type="predicted"/>
<dbReference type="GO" id="GO:0050416">
    <property type="term" value="F:formimidoylglutamate deiminase activity"/>
    <property type="evidence" value="ECO:0007669"/>
    <property type="project" value="UniProtKB-EC"/>
</dbReference>
<keyword evidence="1 3" id="KW-0378">Hydrolase</keyword>
<evidence type="ECO:0000313" key="4">
    <source>
        <dbReference type="Proteomes" id="UP000515563"/>
    </source>
</evidence>
<dbReference type="InterPro" id="IPR011059">
    <property type="entry name" value="Metal-dep_hydrolase_composite"/>
</dbReference>
<dbReference type="Gene3D" id="2.30.40.10">
    <property type="entry name" value="Urease, subunit C, domain 1"/>
    <property type="match status" value="1"/>
</dbReference>
<protein>
    <submittedName>
        <fullName evidence="3">Formimidoylglutamate deiminase</fullName>
        <ecNumber evidence="3">3.5.3.13</ecNumber>
    </submittedName>
</protein>
<dbReference type="EMBL" id="CP043661">
    <property type="protein sequence ID" value="QNE19574.1"/>
    <property type="molecule type" value="Genomic_DNA"/>
</dbReference>
<reference evidence="4" key="1">
    <citation type="submission" date="2019-09" db="EMBL/GenBank/DDBJ databases">
        <title>Antimicrobial potential of Antarctic Bacteria.</title>
        <authorList>
            <person name="Benaud N."/>
            <person name="Edwards R.J."/>
            <person name="Ferrari B.C."/>
        </authorList>
    </citation>
    <scope>NUCLEOTIDE SEQUENCE [LARGE SCALE GENOMIC DNA]</scope>
    <source>
        <strain evidence="4">SPB151</strain>
    </source>
</reference>
<dbReference type="NCBIfam" id="TIGR02022">
    <property type="entry name" value="hutF"/>
    <property type="match status" value="1"/>
</dbReference>